<name>A0A8S4SHY5_9NEOP</name>
<keyword evidence="2" id="KW-1185">Reference proteome</keyword>
<accession>A0A8S4SHY5</accession>
<evidence type="ECO:0000313" key="1">
    <source>
        <dbReference type="EMBL" id="CAH2268524.1"/>
    </source>
</evidence>
<dbReference type="Proteomes" id="UP000838756">
    <property type="component" value="Unassembled WGS sequence"/>
</dbReference>
<sequence length="81" mass="9065">MKLRCPCGDGRSEYSCHHHSSHGCCTRRLREYNGERAASSVQLLPSTLITIPSEENGDYGKTQLLEDCFSPADDCYYAIYG</sequence>
<dbReference type="AlphaFoldDB" id="A0A8S4SHY5"/>
<organism evidence="1 2">
    <name type="scientific">Pararge aegeria aegeria</name>
    <dbReference type="NCBI Taxonomy" id="348720"/>
    <lineage>
        <taxon>Eukaryota</taxon>
        <taxon>Metazoa</taxon>
        <taxon>Ecdysozoa</taxon>
        <taxon>Arthropoda</taxon>
        <taxon>Hexapoda</taxon>
        <taxon>Insecta</taxon>
        <taxon>Pterygota</taxon>
        <taxon>Neoptera</taxon>
        <taxon>Endopterygota</taxon>
        <taxon>Lepidoptera</taxon>
        <taxon>Glossata</taxon>
        <taxon>Ditrysia</taxon>
        <taxon>Papilionoidea</taxon>
        <taxon>Nymphalidae</taxon>
        <taxon>Satyrinae</taxon>
        <taxon>Satyrini</taxon>
        <taxon>Parargina</taxon>
        <taxon>Pararge</taxon>
    </lineage>
</organism>
<gene>
    <name evidence="1" type="primary">jg3783</name>
    <name evidence="1" type="ORF">PAEG_LOCUS26870</name>
</gene>
<proteinExistence type="predicted"/>
<dbReference type="EMBL" id="CAKXAJ010026445">
    <property type="protein sequence ID" value="CAH2268524.1"/>
    <property type="molecule type" value="Genomic_DNA"/>
</dbReference>
<comment type="caution">
    <text evidence="1">The sequence shown here is derived from an EMBL/GenBank/DDBJ whole genome shotgun (WGS) entry which is preliminary data.</text>
</comment>
<reference evidence="1" key="1">
    <citation type="submission" date="2022-03" db="EMBL/GenBank/DDBJ databases">
        <authorList>
            <person name="Lindestad O."/>
        </authorList>
    </citation>
    <scope>NUCLEOTIDE SEQUENCE</scope>
</reference>
<protein>
    <submittedName>
        <fullName evidence="1">Jg3783 protein</fullName>
    </submittedName>
</protein>
<evidence type="ECO:0000313" key="2">
    <source>
        <dbReference type="Proteomes" id="UP000838756"/>
    </source>
</evidence>